<accession>A0ABX9ZHH6</accession>
<dbReference type="InterPro" id="IPR014914">
    <property type="entry name" value="RES_dom"/>
</dbReference>
<proteinExistence type="predicted"/>
<dbReference type="EMBL" id="RWHX01000093">
    <property type="protein sequence ID" value="RSK73740.1"/>
    <property type="molecule type" value="Genomic_DNA"/>
</dbReference>
<dbReference type="Pfam" id="PF08808">
    <property type="entry name" value="RES"/>
    <property type="match status" value="1"/>
</dbReference>
<sequence>MPTQHDVKKSLPSYLTELVPTVERIHRALGHQQDTYSVDTTFIRAVDNPAFVGSASPYMSHRFGPPVPAFLTDDGTLEFNWLYLGLSQNVAAWESQFVKNNRGAGNGFHVTRMAEANGLFAKVRFSRSLKLWSLSKDNASRLGVHDIVSSEDHEACQWLGCRIRDAMLMLDSMDRPDGFVYPSRRVKGAPALALADWSAPDLFATAYVSFERFIDSETYAAFDRDSMRTEPPALDAPSL</sequence>
<evidence type="ECO:0000259" key="1">
    <source>
        <dbReference type="Pfam" id="PF08808"/>
    </source>
</evidence>
<keyword evidence="3" id="KW-1185">Reference proteome</keyword>
<comment type="caution">
    <text evidence="2">The sequence shown here is derived from an EMBL/GenBank/DDBJ whole genome shotgun (WGS) entry which is preliminary data.</text>
</comment>
<protein>
    <submittedName>
        <fullName evidence="2">RES domain-containing protein</fullName>
    </submittedName>
</protein>
<name>A0ABX9ZHH6_9BURK</name>
<evidence type="ECO:0000313" key="2">
    <source>
        <dbReference type="EMBL" id="RSK73740.1"/>
    </source>
</evidence>
<dbReference type="RefSeq" id="WP_125899321.1">
    <property type="nucleotide sequence ID" value="NZ_RWHX01000093.1"/>
</dbReference>
<feature type="domain" description="RES" evidence="1">
    <location>
        <begin position="50"/>
        <end position="206"/>
    </location>
</feature>
<gene>
    <name evidence="2" type="ORF">EJE83_25290</name>
</gene>
<evidence type="ECO:0000313" key="3">
    <source>
        <dbReference type="Proteomes" id="UP000270216"/>
    </source>
</evidence>
<dbReference type="Proteomes" id="UP000270216">
    <property type="component" value="Unassembled WGS sequence"/>
</dbReference>
<organism evidence="2 3">
    <name type="scientific">Pandoraea apista</name>
    <dbReference type="NCBI Taxonomy" id="93218"/>
    <lineage>
        <taxon>Bacteria</taxon>
        <taxon>Pseudomonadati</taxon>
        <taxon>Pseudomonadota</taxon>
        <taxon>Betaproteobacteria</taxon>
        <taxon>Burkholderiales</taxon>
        <taxon>Burkholderiaceae</taxon>
        <taxon>Pandoraea</taxon>
    </lineage>
</organism>
<reference evidence="2 3" key="1">
    <citation type="submission" date="2018-12" db="EMBL/GenBank/DDBJ databases">
        <title>Whole genome sequence of a Pandoraea apista isolate from a patient with cystic fibrosis.</title>
        <authorList>
            <person name="Kenna D.T."/>
            <person name="Turton J.F."/>
        </authorList>
    </citation>
    <scope>NUCLEOTIDE SEQUENCE [LARGE SCALE GENOMIC DNA]</scope>
    <source>
        <strain evidence="2 3">Pa13324</strain>
    </source>
</reference>